<dbReference type="Proteomes" id="UP000787625">
    <property type="component" value="Unassembled WGS sequence"/>
</dbReference>
<comment type="caution">
    <text evidence="2">The sequence shown here is derived from an EMBL/GenBank/DDBJ whole genome shotgun (WGS) entry which is preliminary data.</text>
</comment>
<organism evidence="2 3">
    <name type="scientific">Candidatus Avibacteroides avistercoris</name>
    <dbReference type="NCBI Taxonomy" id="2840690"/>
    <lineage>
        <taxon>Bacteria</taxon>
        <taxon>Pseudomonadati</taxon>
        <taxon>Bacteroidota</taxon>
        <taxon>Bacteroidia</taxon>
        <taxon>Bacteroidales</taxon>
        <taxon>Bacteroidaceae</taxon>
        <taxon>Bacteroidaceae incertae sedis</taxon>
        <taxon>Candidatus Avibacteroides</taxon>
    </lineage>
</organism>
<evidence type="ECO:0000313" key="2">
    <source>
        <dbReference type="EMBL" id="HJD53316.1"/>
    </source>
</evidence>
<gene>
    <name evidence="2" type="ORF">IAA93_06300</name>
</gene>
<evidence type="ECO:0000313" key="3">
    <source>
        <dbReference type="Proteomes" id="UP000787625"/>
    </source>
</evidence>
<proteinExistence type="inferred from homology"/>
<reference evidence="2" key="1">
    <citation type="journal article" date="2021" name="PeerJ">
        <title>Extensive microbial diversity within the chicken gut microbiome revealed by metagenomics and culture.</title>
        <authorList>
            <person name="Gilroy R."/>
            <person name="Ravi A."/>
            <person name="Getino M."/>
            <person name="Pursley I."/>
            <person name="Horton D.L."/>
            <person name="Alikhan N.F."/>
            <person name="Baker D."/>
            <person name="Gharbi K."/>
            <person name="Hall N."/>
            <person name="Watson M."/>
            <person name="Adriaenssens E.M."/>
            <person name="Foster-Nyarko E."/>
            <person name="Jarju S."/>
            <person name="Secka A."/>
            <person name="Antonio M."/>
            <person name="Oren A."/>
            <person name="Chaudhuri R.R."/>
            <person name="La Ragione R."/>
            <person name="Hildebrand F."/>
            <person name="Pallen M.J."/>
        </authorList>
    </citation>
    <scope>NUCLEOTIDE SEQUENCE</scope>
    <source>
        <strain evidence="2">MalCec1-1739</strain>
    </source>
</reference>
<accession>A0A9D2ZV89</accession>
<sequence>MLQIGDAVVSLDVLREYFVCDLEACRGICCIEGDSGAPVLDDEVERLDEVLPVVWDDLSGEAREVIRRQGTTYVDADGDRVTSIVDGRDCVFTCRDGRGNCLCAIERAFREGRTDFYKPLSCHLYPIRVGYYGPYKALNYHRWDVCRAATVMGRERGVKVYQFLRGPLTRLMGSEWYDELCTAARELEASGRM</sequence>
<dbReference type="AlphaFoldDB" id="A0A9D2ZV89"/>
<dbReference type="EMBL" id="DWUP01000144">
    <property type="protein sequence ID" value="HJD53316.1"/>
    <property type="molecule type" value="Genomic_DNA"/>
</dbReference>
<dbReference type="InterPro" id="IPR021458">
    <property type="entry name" value="Rv0495c"/>
</dbReference>
<name>A0A9D2ZV89_9BACT</name>
<evidence type="ECO:0000256" key="1">
    <source>
        <dbReference type="ARBA" id="ARBA00093770"/>
    </source>
</evidence>
<comment type="similarity">
    <text evidence="1">Belongs to the Rv0495c family.</text>
</comment>
<dbReference type="Pfam" id="PF11307">
    <property type="entry name" value="DUF3109"/>
    <property type="match status" value="1"/>
</dbReference>
<reference evidence="2" key="2">
    <citation type="submission" date="2021-04" db="EMBL/GenBank/DDBJ databases">
        <authorList>
            <person name="Gilroy R."/>
        </authorList>
    </citation>
    <scope>NUCLEOTIDE SEQUENCE</scope>
    <source>
        <strain evidence="2">MalCec1-1739</strain>
    </source>
</reference>
<protein>
    <submittedName>
        <fullName evidence="2">DUF3109 family protein</fullName>
    </submittedName>
</protein>